<evidence type="ECO:0000313" key="10">
    <source>
        <dbReference type="Proteomes" id="UP000595823"/>
    </source>
</evidence>
<keyword evidence="5 7" id="KW-1133">Transmembrane helix</keyword>
<keyword evidence="2 7" id="KW-0813">Transport</keyword>
<evidence type="ECO:0000256" key="2">
    <source>
        <dbReference type="ARBA" id="ARBA00022448"/>
    </source>
</evidence>
<dbReference type="Pfam" id="PF00528">
    <property type="entry name" value="BPD_transp_1"/>
    <property type="match status" value="1"/>
</dbReference>
<keyword evidence="3" id="KW-1003">Cell membrane</keyword>
<dbReference type="SUPFAM" id="SSF161098">
    <property type="entry name" value="MetI-like"/>
    <property type="match status" value="1"/>
</dbReference>
<evidence type="ECO:0000256" key="1">
    <source>
        <dbReference type="ARBA" id="ARBA00004651"/>
    </source>
</evidence>
<comment type="similarity">
    <text evidence="7">Belongs to the binding-protein-dependent transport system permease family.</text>
</comment>
<name>A0A7T6YZZ9_9BACI</name>
<protein>
    <submittedName>
        <fullName evidence="9">ABC transporter permease</fullName>
    </submittedName>
</protein>
<dbReference type="GO" id="GO:0055085">
    <property type="term" value="P:transmembrane transport"/>
    <property type="evidence" value="ECO:0007669"/>
    <property type="project" value="InterPro"/>
</dbReference>
<evidence type="ECO:0000256" key="4">
    <source>
        <dbReference type="ARBA" id="ARBA00022692"/>
    </source>
</evidence>
<dbReference type="AlphaFoldDB" id="A0A7T6YZZ9"/>
<feature type="domain" description="ABC transmembrane type-1" evidence="8">
    <location>
        <begin position="59"/>
        <end position="239"/>
    </location>
</feature>
<evidence type="ECO:0000259" key="8">
    <source>
        <dbReference type="PROSITE" id="PS50928"/>
    </source>
</evidence>
<feature type="transmembrane region" description="Helical" evidence="7">
    <location>
        <begin position="12"/>
        <end position="31"/>
    </location>
</feature>
<keyword evidence="4 7" id="KW-0812">Transmembrane</keyword>
<dbReference type="PANTHER" id="PTHR30151">
    <property type="entry name" value="ALKANE SULFONATE ABC TRANSPORTER-RELATED, MEMBRANE SUBUNIT"/>
    <property type="match status" value="1"/>
</dbReference>
<feature type="transmembrane region" description="Helical" evidence="7">
    <location>
        <begin position="178"/>
        <end position="200"/>
    </location>
</feature>
<dbReference type="PANTHER" id="PTHR30151:SF0">
    <property type="entry name" value="ABC TRANSPORTER PERMEASE PROTEIN MJ0413-RELATED"/>
    <property type="match status" value="1"/>
</dbReference>
<dbReference type="GO" id="GO:0005886">
    <property type="term" value="C:plasma membrane"/>
    <property type="evidence" value="ECO:0007669"/>
    <property type="project" value="UniProtKB-SubCell"/>
</dbReference>
<dbReference type="InterPro" id="IPR035906">
    <property type="entry name" value="MetI-like_sf"/>
</dbReference>
<reference evidence="9 10" key="1">
    <citation type="submission" date="2020-06" db="EMBL/GenBank/DDBJ databases">
        <title>Genomic analysis of Salicibibacter sp. NKC5-3.</title>
        <authorList>
            <person name="Oh Y.J."/>
        </authorList>
    </citation>
    <scope>NUCLEOTIDE SEQUENCE [LARGE SCALE GENOMIC DNA]</scope>
    <source>
        <strain evidence="9 10">NKC5-3</strain>
    </source>
</reference>
<organism evidence="9 10">
    <name type="scientific">Salicibibacter cibarius</name>
    <dbReference type="NCBI Taxonomy" id="2743000"/>
    <lineage>
        <taxon>Bacteria</taxon>
        <taxon>Bacillati</taxon>
        <taxon>Bacillota</taxon>
        <taxon>Bacilli</taxon>
        <taxon>Bacillales</taxon>
        <taxon>Bacillaceae</taxon>
        <taxon>Salicibibacter</taxon>
    </lineage>
</organism>
<accession>A0A7T6YZZ9</accession>
<evidence type="ECO:0000256" key="6">
    <source>
        <dbReference type="ARBA" id="ARBA00023136"/>
    </source>
</evidence>
<dbReference type="PROSITE" id="PS50928">
    <property type="entry name" value="ABC_TM1"/>
    <property type="match status" value="1"/>
</dbReference>
<gene>
    <name evidence="9" type="ORF">HUG15_01685</name>
</gene>
<proteinExistence type="inferred from homology"/>
<dbReference type="CDD" id="cd06261">
    <property type="entry name" value="TM_PBP2"/>
    <property type="match status" value="1"/>
</dbReference>
<feature type="transmembrane region" description="Helical" evidence="7">
    <location>
        <begin position="125"/>
        <end position="144"/>
    </location>
</feature>
<keyword evidence="6 7" id="KW-0472">Membrane</keyword>
<evidence type="ECO:0000256" key="5">
    <source>
        <dbReference type="ARBA" id="ARBA00022989"/>
    </source>
</evidence>
<dbReference type="EMBL" id="CP054705">
    <property type="protein sequence ID" value="QQK74443.1"/>
    <property type="molecule type" value="Genomic_DNA"/>
</dbReference>
<sequence>MVDKLKNWINNYYSVFLLLVVWEIVAMSGIFPERLFPSMTLIIQNIFELASSGVLWGDLGATLYRLFIGFALAAVIGVFLGIYMSKHPFFDGLMQPIFSIGYPIPRVALYPIVVFVIGLGSGSKIFLIFLECLFPIVISTYFGAKRVNNVYLWSGQNMGASSKEMFWKITLPATMPSIFTGFRIAIPLAFVVAVLTEMITSTEGLGNLLTFMEASLRQDQVLAVVTVISIVGFIIDRIVGIVRKKYVHWG</sequence>
<feature type="transmembrane region" description="Helical" evidence="7">
    <location>
        <begin position="97"/>
        <end position="119"/>
    </location>
</feature>
<evidence type="ECO:0000256" key="3">
    <source>
        <dbReference type="ARBA" id="ARBA00022475"/>
    </source>
</evidence>
<dbReference type="KEGG" id="scia:HUG15_01685"/>
<feature type="transmembrane region" description="Helical" evidence="7">
    <location>
        <begin position="63"/>
        <end position="85"/>
    </location>
</feature>
<dbReference type="RefSeq" id="WP_200126637.1">
    <property type="nucleotide sequence ID" value="NZ_CP054705.1"/>
</dbReference>
<feature type="transmembrane region" description="Helical" evidence="7">
    <location>
        <begin position="220"/>
        <end position="239"/>
    </location>
</feature>
<dbReference type="Gene3D" id="1.10.3720.10">
    <property type="entry name" value="MetI-like"/>
    <property type="match status" value="1"/>
</dbReference>
<keyword evidence="10" id="KW-1185">Reference proteome</keyword>
<dbReference type="InterPro" id="IPR000515">
    <property type="entry name" value="MetI-like"/>
</dbReference>
<dbReference type="Proteomes" id="UP000595823">
    <property type="component" value="Chromosome"/>
</dbReference>
<evidence type="ECO:0000313" key="9">
    <source>
        <dbReference type="EMBL" id="QQK74443.1"/>
    </source>
</evidence>
<evidence type="ECO:0000256" key="7">
    <source>
        <dbReference type="RuleBase" id="RU363032"/>
    </source>
</evidence>
<comment type="subcellular location">
    <subcellularLocation>
        <location evidence="1 7">Cell membrane</location>
        <topology evidence="1 7">Multi-pass membrane protein</topology>
    </subcellularLocation>
</comment>